<dbReference type="AlphaFoldDB" id="A0A8T3BCJ5"/>
<gene>
    <name evidence="1" type="ORF">KFK09_011408</name>
</gene>
<protein>
    <submittedName>
        <fullName evidence="1">Uncharacterized protein</fullName>
    </submittedName>
</protein>
<evidence type="ECO:0000313" key="2">
    <source>
        <dbReference type="Proteomes" id="UP000829196"/>
    </source>
</evidence>
<accession>A0A8T3BCJ5</accession>
<name>A0A8T3BCJ5_DENNO</name>
<comment type="caution">
    <text evidence="1">The sequence shown here is derived from an EMBL/GenBank/DDBJ whole genome shotgun (WGS) entry which is preliminary data.</text>
</comment>
<dbReference type="EMBL" id="JAGYWB010000009">
    <property type="protein sequence ID" value="KAI0510799.1"/>
    <property type="molecule type" value="Genomic_DNA"/>
</dbReference>
<reference evidence="1" key="1">
    <citation type="journal article" date="2022" name="Front. Genet.">
        <title>Chromosome-Scale Assembly of the Dendrobium nobile Genome Provides Insights Into the Molecular Mechanism of the Biosynthesis of the Medicinal Active Ingredient of Dendrobium.</title>
        <authorList>
            <person name="Xu Q."/>
            <person name="Niu S.-C."/>
            <person name="Li K.-L."/>
            <person name="Zheng P.-J."/>
            <person name="Zhang X.-J."/>
            <person name="Jia Y."/>
            <person name="Liu Y."/>
            <person name="Niu Y.-X."/>
            <person name="Yu L.-H."/>
            <person name="Chen D.-F."/>
            <person name="Zhang G.-Q."/>
        </authorList>
    </citation>
    <scope>NUCLEOTIDE SEQUENCE</scope>
    <source>
        <tissue evidence="1">Leaf</tissue>
    </source>
</reference>
<evidence type="ECO:0000313" key="1">
    <source>
        <dbReference type="EMBL" id="KAI0510799.1"/>
    </source>
</evidence>
<organism evidence="1 2">
    <name type="scientific">Dendrobium nobile</name>
    <name type="common">Orchid</name>
    <dbReference type="NCBI Taxonomy" id="94219"/>
    <lineage>
        <taxon>Eukaryota</taxon>
        <taxon>Viridiplantae</taxon>
        <taxon>Streptophyta</taxon>
        <taxon>Embryophyta</taxon>
        <taxon>Tracheophyta</taxon>
        <taxon>Spermatophyta</taxon>
        <taxon>Magnoliopsida</taxon>
        <taxon>Liliopsida</taxon>
        <taxon>Asparagales</taxon>
        <taxon>Orchidaceae</taxon>
        <taxon>Epidendroideae</taxon>
        <taxon>Malaxideae</taxon>
        <taxon>Dendrobiinae</taxon>
        <taxon>Dendrobium</taxon>
    </lineage>
</organism>
<sequence>MPFSFRLRPRGVALHEKCISKLLKYHSEPHWIGLFLEEKYLCICCVLENLSW</sequence>
<keyword evidence="2" id="KW-1185">Reference proteome</keyword>
<dbReference type="Proteomes" id="UP000829196">
    <property type="component" value="Unassembled WGS sequence"/>
</dbReference>
<proteinExistence type="predicted"/>